<dbReference type="Proteomes" id="UP001172386">
    <property type="component" value="Unassembled WGS sequence"/>
</dbReference>
<reference evidence="1" key="1">
    <citation type="submission" date="2022-10" db="EMBL/GenBank/DDBJ databases">
        <title>Culturing micro-colonial fungi from biological soil crusts in the Mojave desert and describing Neophaeococcomyces mojavensis, and introducing the new genera and species Taxawa tesnikishii.</title>
        <authorList>
            <person name="Kurbessoian T."/>
            <person name="Stajich J.E."/>
        </authorList>
    </citation>
    <scope>NUCLEOTIDE SEQUENCE</scope>
    <source>
        <strain evidence="1">JES_112</strain>
    </source>
</reference>
<proteinExistence type="predicted"/>
<evidence type="ECO:0000313" key="2">
    <source>
        <dbReference type="Proteomes" id="UP001172386"/>
    </source>
</evidence>
<keyword evidence="2" id="KW-1185">Reference proteome</keyword>
<evidence type="ECO:0000313" key="1">
    <source>
        <dbReference type="EMBL" id="KAJ9651458.1"/>
    </source>
</evidence>
<comment type="caution">
    <text evidence="1">The sequence shown here is derived from an EMBL/GenBank/DDBJ whole genome shotgun (WGS) entry which is preliminary data.</text>
</comment>
<protein>
    <submittedName>
        <fullName evidence="1">Uncharacterized protein</fullName>
    </submittedName>
</protein>
<name>A0ACC2ZUV6_9EURO</name>
<gene>
    <name evidence="1" type="ORF">H2198_009252</name>
</gene>
<accession>A0ACC2ZUV6</accession>
<organism evidence="1 2">
    <name type="scientific">Neophaeococcomyces mojaviensis</name>
    <dbReference type="NCBI Taxonomy" id="3383035"/>
    <lineage>
        <taxon>Eukaryota</taxon>
        <taxon>Fungi</taxon>
        <taxon>Dikarya</taxon>
        <taxon>Ascomycota</taxon>
        <taxon>Pezizomycotina</taxon>
        <taxon>Eurotiomycetes</taxon>
        <taxon>Chaetothyriomycetidae</taxon>
        <taxon>Chaetothyriales</taxon>
        <taxon>Chaetothyriales incertae sedis</taxon>
        <taxon>Neophaeococcomyces</taxon>
    </lineage>
</organism>
<sequence>MLTFEHYTKTHHHDTYPALSELKPEHSCAGKSIFITGAGTGIGKVIAVAFARASSHAIFLTGRTKSTLEDTRREIQQLSDGCVVECYVMDVTNEAQVSEIFAQASRRIGRPIDILVSNAGYVKYIDKTADSTFEGIWTHFEVNVKGGMLVMLTFLKYAAEQRATLINVSSGAAVINFADGLSAYSGSKVATMKMLDYINREEAQRDLRVFNLHPGVVPTAMAAEGKQNMQDTAQLPGSFAVWLSTPDADFLKGRFMYANWDIDELKRMKDEIISQNLLTLTLKGMDSTEWLA</sequence>
<dbReference type="EMBL" id="JAPDRQ010000255">
    <property type="protein sequence ID" value="KAJ9651458.1"/>
    <property type="molecule type" value="Genomic_DNA"/>
</dbReference>